<evidence type="ECO:0000259" key="3">
    <source>
        <dbReference type="PROSITE" id="PS50885"/>
    </source>
</evidence>
<organism evidence="4 5">
    <name type="scientific">Roseibium aggregatum</name>
    <dbReference type="NCBI Taxonomy" id="187304"/>
    <lineage>
        <taxon>Bacteria</taxon>
        <taxon>Pseudomonadati</taxon>
        <taxon>Pseudomonadota</taxon>
        <taxon>Alphaproteobacteria</taxon>
        <taxon>Hyphomicrobiales</taxon>
        <taxon>Stappiaceae</taxon>
        <taxon>Roseibium</taxon>
    </lineage>
</organism>
<feature type="domain" description="Guanylate cyclase" evidence="2">
    <location>
        <begin position="419"/>
        <end position="551"/>
    </location>
</feature>
<dbReference type="GO" id="GO:0006171">
    <property type="term" value="P:cAMP biosynthetic process"/>
    <property type="evidence" value="ECO:0007669"/>
    <property type="project" value="TreeGrafter"/>
</dbReference>
<keyword evidence="1" id="KW-0812">Transmembrane</keyword>
<dbReference type="PROSITE" id="PS50885">
    <property type="entry name" value="HAMP"/>
    <property type="match status" value="1"/>
</dbReference>
<dbReference type="RefSeq" id="WP_190289818.1">
    <property type="nucleotide sequence ID" value="NZ_JABFCZ010000003.1"/>
</dbReference>
<dbReference type="CDD" id="cd06225">
    <property type="entry name" value="HAMP"/>
    <property type="match status" value="1"/>
</dbReference>
<dbReference type="Pfam" id="PF00211">
    <property type="entry name" value="Guanylate_cyc"/>
    <property type="match status" value="1"/>
</dbReference>
<dbReference type="GO" id="GO:0004016">
    <property type="term" value="F:adenylate cyclase activity"/>
    <property type="evidence" value="ECO:0007669"/>
    <property type="project" value="UniProtKB-ARBA"/>
</dbReference>
<dbReference type="EMBL" id="JABFCZ010000003">
    <property type="protein sequence ID" value="MBD1545141.1"/>
    <property type="molecule type" value="Genomic_DNA"/>
</dbReference>
<reference evidence="4" key="1">
    <citation type="submission" date="2020-05" db="EMBL/GenBank/DDBJ databases">
        <title>Identification of trans-AT polyketide cluster in two marine bacteria, producers of a novel glutaramide-containing polyketide sesbanimide D and analogs.</title>
        <authorList>
            <person name="Kacar D."/>
            <person name="Rodriguez P."/>
            <person name="Canedo L."/>
            <person name="Gonzalez E."/>
            <person name="Galan B."/>
            <person name="De La Calle F."/>
            <person name="Garcia J.L."/>
        </authorList>
    </citation>
    <scope>NUCLEOTIDE SEQUENCE</scope>
    <source>
        <strain evidence="4">PHM038</strain>
    </source>
</reference>
<dbReference type="Gene3D" id="6.10.340.10">
    <property type="match status" value="1"/>
</dbReference>
<proteinExistence type="predicted"/>
<dbReference type="AlphaFoldDB" id="A0A926P1H6"/>
<dbReference type="SMART" id="SM00304">
    <property type="entry name" value="HAMP"/>
    <property type="match status" value="1"/>
</dbReference>
<dbReference type="GO" id="GO:0016020">
    <property type="term" value="C:membrane"/>
    <property type="evidence" value="ECO:0007669"/>
    <property type="project" value="InterPro"/>
</dbReference>
<sequence length="606" mass="65099">MLPKRFRITPTLTSVIGAFVFITAALVLLVQAYTSQKVVRHLGGELVDTGMRSLEGAFNDKLDAVVEMGHFTAEGLKSGGIPRDDPDAVAEYLYGSLAAMPHVSFVAVSDQDGNTVEIDRGKADDISIPNFIRNAKNDPILGPLLDEAAKSDEPFWTKAKYLPGRGHSYIGHITPVRIEGKFAGIVIVAMSLHRVSDITRDISSDMITVFLMEPGTNNIFAHPALTAENDQATVSRPLMDVAHVPDEFLSNLASTELVESGTDGKNRGHELRVGYDAQGHRRFILLDNGAHGLKGFPVRLGAHFPAEVLEQPLHQLSDAALIGVALLGLSLIGAGILSHHIGSPIRRAAKGARAVARLDLDAVLPLPHSMVRELDDLSTGFNAMVGGLSAFMRYMPKTLVTKLIREGRADTPPEERDLTVLFTDIVGFTSLSESMSATEVAAFVNHHLTLIGSVIEAHGGTIDKYVGDSVMAFWGAPERIENPVEPAARAALDIARIIHEDNLKRKTEGLPPVHIRIGLHGGALVVGDIGAPSRVNYTVIGDTVNVASRLESLGREVDPTAEVIILASREFGDSLPGGIGFTRLGEQKVKGKDRPVEVIRLNLDAG</sequence>
<keyword evidence="1" id="KW-1133">Transmembrane helix</keyword>
<dbReference type="InterPro" id="IPR050697">
    <property type="entry name" value="Adenylyl/Guanylyl_Cyclase_3/4"/>
</dbReference>
<feature type="domain" description="HAMP" evidence="3">
    <location>
        <begin position="339"/>
        <end position="393"/>
    </location>
</feature>
<evidence type="ECO:0000313" key="5">
    <source>
        <dbReference type="Proteomes" id="UP000598467"/>
    </source>
</evidence>
<dbReference type="PANTHER" id="PTHR43081:SF1">
    <property type="entry name" value="ADENYLATE CYCLASE, TERMINAL-DIFFERENTIATION SPECIFIC"/>
    <property type="match status" value="1"/>
</dbReference>
<dbReference type="InterPro" id="IPR029787">
    <property type="entry name" value="Nucleotide_cyclase"/>
</dbReference>
<name>A0A926P1H6_9HYPH</name>
<dbReference type="SMART" id="SM00044">
    <property type="entry name" value="CYCc"/>
    <property type="match status" value="1"/>
</dbReference>
<evidence type="ECO:0000259" key="2">
    <source>
        <dbReference type="PROSITE" id="PS50125"/>
    </source>
</evidence>
<dbReference type="Proteomes" id="UP000598467">
    <property type="component" value="Unassembled WGS sequence"/>
</dbReference>
<dbReference type="GO" id="GO:0035556">
    <property type="term" value="P:intracellular signal transduction"/>
    <property type="evidence" value="ECO:0007669"/>
    <property type="project" value="InterPro"/>
</dbReference>
<dbReference type="SUPFAM" id="SSF55073">
    <property type="entry name" value="Nucleotide cyclase"/>
    <property type="match status" value="1"/>
</dbReference>
<protein>
    <submittedName>
        <fullName evidence="4">HAMP domain-containing protein</fullName>
    </submittedName>
</protein>
<dbReference type="InterPro" id="IPR001054">
    <property type="entry name" value="A/G_cyclase"/>
</dbReference>
<dbReference type="PROSITE" id="PS50125">
    <property type="entry name" value="GUANYLATE_CYCLASE_2"/>
    <property type="match status" value="1"/>
</dbReference>
<evidence type="ECO:0000256" key="1">
    <source>
        <dbReference type="SAM" id="Phobius"/>
    </source>
</evidence>
<accession>A0A926P1H6</accession>
<dbReference type="Gene3D" id="3.30.70.1230">
    <property type="entry name" value="Nucleotide cyclase"/>
    <property type="match status" value="1"/>
</dbReference>
<gene>
    <name evidence="4" type="ORF">HK439_02630</name>
</gene>
<dbReference type="CDD" id="cd07302">
    <property type="entry name" value="CHD"/>
    <property type="match status" value="1"/>
</dbReference>
<keyword evidence="1" id="KW-0472">Membrane</keyword>
<feature type="transmembrane region" description="Helical" evidence="1">
    <location>
        <begin position="12"/>
        <end position="33"/>
    </location>
</feature>
<dbReference type="PANTHER" id="PTHR43081">
    <property type="entry name" value="ADENYLATE CYCLASE, TERMINAL-DIFFERENTIATION SPECIFIC-RELATED"/>
    <property type="match status" value="1"/>
</dbReference>
<dbReference type="InterPro" id="IPR003660">
    <property type="entry name" value="HAMP_dom"/>
</dbReference>
<comment type="caution">
    <text evidence="4">The sequence shown here is derived from an EMBL/GenBank/DDBJ whole genome shotgun (WGS) entry which is preliminary data.</text>
</comment>
<evidence type="ECO:0000313" key="4">
    <source>
        <dbReference type="EMBL" id="MBD1545141.1"/>
    </source>
</evidence>
<dbReference type="Pfam" id="PF00672">
    <property type="entry name" value="HAMP"/>
    <property type="match status" value="1"/>
</dbReference>